<comment type="caution">
    <text evidence="2">The sequence shown here is derived from an EMBL/GenBank/DDBJ whole genome shotgun (WGS) entry which is preliminary data.</text>
</comment>
<gene>
    <name evidence="2" type="ORF">Taro_019511</name>
</gene>
<evidence type="ECO:0000259" key="1">
    <source>
        <dbReference type="Pfam" id="PF13716"/>
    </source>
</evidence>
<dbReference type="InterPro" id="IPR001251">
    <property type="entry name" value="CRAL-TRIO_dom"/>
</dbReference>
<keyword evidence="3" id="KW-1185">Reference proteome</keyword>
<dbReference type="PANTHER" id="PTHR48411:SF1">
    <property type="entry name" value="OS01G0948300 PROTEIN"/>
    <property type="match status" value="1"/>
</dbReference>
<dbReference type="Proteomes" id="UP000652761">
    <property type="component" value="Unassembled WGS sequence"/>
</dbReference>
<protein>
    <recommendedName>
        <fullName evidence="1">CRAL-TRIO domain-containing protein</fullName>
    </recommendedName>
</protein>
<dbReference type="Pfam" id="PF13716">
    <property type="entry name" value="CRAL_TRIO_2"/>
    <property type="match status" value="1"/>
</dbReference>
<dbReference type="EMBL" id="NMUH01000941">
    <property type="protein sequence ID" value="MQL86956.1"/>
    <property type="molecule type" value="Genomic_DNA"/>
</dbReference>
<dbReference type="OrthoDB" id="365077at2759"/>
<organism evidence="2 3">
    <name type="scientific">Colocasia esculenta</name>
    <name type="common">Wild taro</name>
    <name type="synonym">Arum esculentum</name>
    <dbReference type="NCBI Taxonomy" id="4460"/>
    <lineage>
        <taxon>Eukaryota</taxon>
        <taxon>Viridiplantae</taxon>
        <taxon>Streptophyta</taxon>
        <taxon>Embryophyta</taxon>
        <taxon>Tracheophyta</taxon>
        <taxon>Spermatophyta</taxon>
        <taxon>Magnoliopsida</taxon>
        <taxon>Liliopsida</taxon>
        <taxon>Araceae</taxon>
        <taxon>Aroideae</taxon>
        <taxon>Colocasieae</taxon>
        <taxon>Colocasia</taxon>
    </lineage>
</organism>
<proteinExistence type="predicted"/>
<sequence length="138" mass="16482">VCKKRVFLDLLRKKEKCLCAPFMVIYVHTPSYMSWMENFLRVFALRSVFVILASTIYDNHEAIYFVHSNLQWHLFSVTFGHFSSKNSLHQISTSKKPTFLLPKFVYDHDKELEHYPLMDYGLKSDYHHKRATTPPHHY</sequence>
<reference evidence="2" key="1">
    <citation type="submission" date="2017-07" db="EMBL/GenBank/DDBJ databases">
        <title>Taro Niue Genome Assembly and Annotation.</title>
        <authorList>
            <person name="Atibalentja N."/>
            <person name="Keating K."/>
            <person name="Fields C.J."/>
        </authorList>
    </citation>
    <scope>NUCLEOTIDE SEQUENCE</scope>
    <source>
        <strain evidence="2">Niue_2</strain>
        <tissue evidence="2">Leaf</tissue>
    </source>
</reference>
<accession>A0A843UWF8</accession>
<dbReference type="AlphaFoldDB" id="A0A843UWF8"/>
<feature type="domain" description="CRAL-TRIO" evidence="1">
    <location>
        <begin position="14"/>
        <end position="95"/>
    </location>
</feature>
<evidence type="ECO:0000313" key="3">
    <source>
        <dbReference type="Proteomes" id="UP000652761"/>
    </source>
</evidence>
<feature type="non-terminal residue" evidence="2">
    <location>
        <position position="138"/>
    </location>
</feature>
<evidence type="ECO:0000313" key="2">
    <source>
        <dbReference type="EMBL" id="MQL86956.1"/>
    </source>
</evidence>
<dbReference type="PANTHER" id="PTHR48411">
    <property type="entry name" value="OS01G0948300 PROTEIN"/>
    <property type="match status" value="1"/>
</dbReference>
<name>A0A843UWF8_COLES</name>